<feature type="transmembrane region" description="Helical" evidence="1">
    <location>
        <begin position="26"/>
        <end position="48"/>
    </location>
</feature>
<organism evidence="2 3">
    <name type="scientific">Methanocorpusculum parvum</name>
    <dbReference type="NCBI Taxonomy" id="2193"/>
    <lineage>
        <taxon>Archaea</taxon>
        <taxon>Methanobacteriati</taxon>
        <taxon>Methanobacteriota</taxon>
        <taxon>Stenosarchaea group</taxon>
        <taxon>Methanomicrobia</taxon>
        <taxon>Methanomicrobiales</taxon>
        <taxon>Methanocorpusculaceae</taxon>
        <taxon>Methanocorpusculum</taxon>
    </lineage>
</organism>
<evidence type="ECO:0000313" key="2">
    <source>
        <dbReference type="EMBL" id="PAV10317.1"/>
    </source>
</evidence>
<dbReference type="EMBL" id="LMVO01000001">
    <property type="protein sequence ID" value="PAV10317.1"/>
    <property type="molecule type" value="Genomic_DNA"/>
</dbReference>
<evidence type="ECO:0000256" key="1">
    <source>
        <dbReference type="SAM" id="Phobius"/>
    </source>
</evidence>
<sequence length="177" mass="19495">MPPLLLAATVFFAVMCAMTFGSTKDLIYIYIGLPLCALLIGFPLWVAYTNEKQVLRDASQYRSQAKFVRARQLSPAMRGSVVLMEGKVLKVTGLMMNKPSYLIQDPTGQVVAKRFALPDPLIGVGADVEILGRVFGKAANAQSLYINTLTIKPVSSLRQTSEEAQSDQEKLRIKKLN</sequence>
<comment type="caution">
    <text evidence="2">The sequence shown here is derived from an EMBL/GenBank/DDBJ whole genome shotgun (WGS) entry which is preliminary data.</text>
</comment>
<keyword evidence="1" id="KW-1133">Transmembrane helix</keyword>
<reference evidence="2 3" key="1">
    <citation type="journal article" date="2017" name="BMC Genomics">
        <title>Genomic analysis of methanogenic archaea reveals a shift towards energy conservation.</title>
        <authorList>
            <person name="Gilmore S.P."/>
            <person name="Henske J.K."/>
            <person name="Sexton J.A."/>
            <person name="Solomon K.V."/>
            <person name="Seppala S."/>
            <person name="Yoo J.I."/>
            <person name="Huyett L.M."/>
            <person name="Pressman A."/>
            <person name="Cogan J.Z."/>
            <person name="Kivenson V."/>
            <person name="Peng X."/>
            <person name="Tan Y."/>
            <person name="Valentine D.L."/>
            <person name="O'Malley M.A."/>
        </authorList>
    </citation>
    <scope>NUCLEOTIDE SEQUENCE [LARGE SCALE GENOMIC DNA]</scope>
    <source>
        <strain evidence="2 3">XII</strain>
    </source>
</reference>
<name>A0AAX0Q9V4_9EURY</name>
<dbReference type="Proteomes" id="UP000243820">
    <property type="component" value="Unassembled WGS sequence"/>
</dbReference>
<keyword evidence="1" id="KW-0472">Membrane</keyword>
<proteinExistence type="predicted"/>
<dbReference type="AlphaFoldDB" id="A0AAX0Q9V4"/>
<protein>
    <recommendedName>
        <fullName evidence="4">Nucleotide-binding protein</fullName>
    </recommendedName>
</protein>
<accession>A0AAX0Q9V4</accession>
<keyword evidence="1" id="KW-0812">Transmembrane</keyword>
<gene>
    <name evidence="2" type="ORF">ASJ83_07645</name>
</gene>
<keyword evidence="3" id="KW-1185">Reference proteome</keyword>
<evidence type="ECO:0000313" key="3">
    <source>
        <dbReference type="Proteomes" id="UP000243820"/>
    </source>
</evidence>
<evidence type="ECO:0008006" key="4">
    <source>
        <dbReference type="Google" id="ProtNLM"/>
    </source>
</evidence>